<dbReference type="OMA" id="HPSECAS"/>
<dbReference type="AlphaFoldDB" id="A0A2K5I5I9"/>
<protein>
    <recommendedName>
        <fullName evidence="3">HBS1-like protein N-terminal domain-containing protein</fullName>
    </recommendedName>
</protein>
<reference evidence="1" key="2">
    <citation type="submission" date="2025-09" db="UniProtKB">
        <authorList>
            <consortium name="Ensembl"/>
        </authorList>
    </citation>
    <scope>IDENTIFICATION</scope>
</reference>
<evidence type="ECO:0000313" key="1">
    <source>
        <dbReference type="Ensembl" id="ENSCANP00000011816.1"/>
    </source>
</evidence>
<dbReference type="Ensembl" id="ENSCANT00000034716.1">
    <property type="protein sequence ID" value="ENSCANP00000011816.1"/>
    <property type="gene ID" value="ENSCANG00000029280.1"/>
</dbReference>
<evidence type="ECO:0000313" key="2">
    <source>
        <dbReference type="Proteomes" id="UP000233080"/>
    </source>
</evidence>
<dbReference type="Proteomes" id="UP000233080">
    <property type="component" value="Unassembled WGS sequence"/>
</dbReference>
<dbReference type="STRING" id="336983.ENSCANP00000011816"/>
<name>A0A2K5I5I9_COLAP</name>
<accession>A0A2K5I5I9</accession>
<evidence type="ECO:0008006" key="3">
    <source>
        <dbReference type="Google" id="ProtNLM"/>
    </source>
</evidence>
<organism evidence="1 2">
    <name type="scientific">Colobus angolensis palliatus</name>
    <name type="common">Peters' Angolan colobus</name>
    <dbReference type="NCBI Taxonomy" id="336983"/>
    <lineage>
        <taxon>Eukaryota</taxon>
        <taxon>Metazoa</taxon>
        <taxon>Chordata</taxon>
        <taxon>Craniata</taxon>
        <taxon>Vertebrata</taxon>
        <taxon>Euteleostomi</taxon>
        <taxon>Mammalia</taxon>
        <taxon>Eutheria</taxon>
        <taxon>Euarchontoglires</taxon>
        <taxon>Primates</taxon>
        <taxon>Haplorrhini</taxon>
        <taxon>Catarrhini</taxon>
        <taxon>Cercopithecidae</taxon>
        <taxon>Colobinae</taxon>
        <taxon>Colobus</taxon>
    </lineage>
</organism>
<proteinExistence type="predicted"/>
<sequence length="560" mass="62269">MAWHRNVRGFDYDEDFEVDDLYGQSIEDDYCILPSTAAQFIYSRGNKPSVEPVEEYDHEDLKESSNSVLNHQLSGFDQAHLYSYAVPDEILIEAVLKNKFDVQKSLSGVLDYIYRKDNKSSKPFDFSSSVGKYGLSHNSSVPSHCLLHRKKKLESCKLTKELSLADLIHDMLRDSCDSQPSVRLSSIDSLESLLSKNLDADLLRPHASECVSKDDSAFKEMPDLKAIMIKSTTPSNSLYIQNNSLSDFQNIPVQGRLGSSDNPLCLTSSLENITVDNLNASKETEVGSVSLVEQSAKNYIFKNDNLQFSQCESPSLTELFQKHKENNISQCFPLSDLCNQSSASFTDLSLGSFPLSQLANRCQSSPGISELTGSLLSLAFPKNLSLSELIAETIDVYDSQIKKESFEVSLSEERSPGIDSNIDLSVLIKNPDFVSKPIVDQSIAPSSRTEVLSSKLGKNSNFAKDNKKNNKGCLTRKPPFSLSWTKTLAARPSAFASTLCLCHPLKSCKRRTLDFCKTFLYGRQVQDVKDKEITSPDDIVKANQKKAEASTREGTRVWAA</sequence>
<dbReference type="Gene3D" id="1.10.8.10">
    <property type="entry name" value="DNA helicase RuvA subunit, C-terminal domain"/>
    <property type="match status" value="1"/>
</dbReference>
<keyword evidence="2" id="KW-1185">Reference proteome</keyword>
<dbReference type="InterPro" id="IPR037189">
    <property type="entry name" value="HBS1-like_N_sf"/>
</dbReference>
<dbReference type="SUPFAM" id="SSF109732">
    <property type="entry name" value="HBS1-like domain"/>
    <property type="match status" value="1"/>
</dbReference>
<reference evidence="1" key="1">
    <citation type="submission" date="2025-08" db="UniProtKB">
        <authorList>
            <consortium name="Ensembl"/>
        </authorList>
    </citation>
    <scope>IDENTIFICATION</scope>
</reference>